<keyword evidence="2" id="KW-1185">Reference proteome</keyword>
<dbReference type="InterPro" id="IPR038305">
    <property type="entry name" value="HeLo_sf"/>
</dbReference>
<dbReference type="Proteomes" id="UP000766486">
    <property type="component" value="Unassembled WGS sequence"/>
</dbReference>
<name>A0ABY6UY95_BIOOC</name>
<gene>
    <name evidence="1" type="ORF">CLO192961_LOCUS441327</name>
</gene>
<reference evidence="1 2" key="1">
    <citation type="submission" date="2019-06" db="EMBL/GenBank/DDBJ databases">
        <authorList>
            <person name="Broberg M."/>
        </authorList>
    </citation>
    <scope>NUCLEOTIDE SEQUENCE [LARGE SCALE GENOMIC DNA]</scope>
</reference>
<sequence length="180" mass="20248">MATNLADPNEPLPALVSTYDRCKEILRSVGNEWCLNNRDQRALQARIATEHQRLEQWGQGMGFEGLKRAQLSASSDGYLLDRDFHESTLGILESIVSIFEETVANLAQHYEPAPSSSTPTAGSARGGYFTRMQSFLTANKPTTRWHRQDKVRFVAFAEVIHHHIGVLLQKLDYFESVAKA</sequence>
<evidence type="ECO:0000313" key="1">
    <source>
        <dbReference type="EMBL" id="VUC36411.1"/>
    </source>
</evidence>
<protein>
    <recommendedName>
        <fullName evidence="3">Prion-inhibition and propagation HeLo domain-containing protein</fullName>
    </recommendedName>
</protein>
<evidence type="ECO:0008006" key="3">
    <source>
        <dbReference type="Google" id="ProtNLM"/>
    </source>
</evidence>
<dbReference type="Gene3D" id="1.20.120.1020">
    <property type="entry name" value="Prion-inhibition and propagation, HeLo domain"/>
    <property type="match status" value="1"/>
</dbReference>
<evidence type="ECO:0000313" key="2">
    <source>
        <dbReference type="Proteomes" id="UP000766486"/>
    </source>
</evidence>
<organism evidence="1 2">
    <name type="scientific">Bionectria ochroleuca</name>
    <name type="common">Gliocladium roseum</name>
    <dbReference type="NCBI Taxonomy" id="29856"/>
    <lineage>
        <taxon>Eukaryota</taxon>
        <taxon>Fungi</taxon>
        <taxon>Dikarya</taxon>
        <taxon>Ascomycota</taxon>
        <taxon>Pezizomycotina</taxon>
        <taxon>Sordariomycetes</taxon>
        <taxon>Hypocreomycetidae</taxon>
        <taxon>Hypocreales</taxon>
        <taxon>Bionectriaceae</taxon>
        <taxon>Clonostachys</taxon>
    </lineage>
</organism>
<comment type="caution">
    <text evidence="1">The sequence shown here is derived from an EMBL/GenBank/DDBJ whole genome shotgun (WGS) entry which is preliminary data.</text>
</comment>
<proteinExistence type="predicted"/>
<dbReference type="EMBL" id="CABFNS010000928">
    <property type="protein sequence ID" value="VUC36411.1"/>
    <property type="molecule type" value="Genomic_DNA"/>
</dbReference>
<accession>A0ABY6UY95</accession>